<evidence type="ECO:0000259" key="2">
    <source>
        <dbReference type="Pfam" id="PF09509"/>
    </source>
</evidence>
<dbReference type="AlphaFoldDB" id="A0A430I1K9"/>
<dbReference type="EMBL" id="RXHJ01000001">
    <property type="protein sequence ID" value="RSZ66011.1"/>
    <property type="molecule type" value="Genomic_DNA"/>
</dbReference>
<accession>A0A430I1K9</accession>
<evidence type="ECO:0000313" key="4">
    <source>
        <dbReference type="Proteomes" id="UP000274907"/>
    </source>
</evidence>
<dbReference type="Pfam" id="PF09509">
    <property type="entry name" value="Hypoth_Ymh"/>
    <property type="match status" value="1"/>
</dbReference>
<dbReference type="OrthoDB" id="3189478at2"/>
<feature type="coiled-coil region" evidence="1">
    <location>
        <begin position="7"/>
        <end position="34"/>
    </location>
</feature>
<feature type="domain" description="Conserved hypothetical protein CHP02391" evidence="2">
    <location>
        <begin position="148"/>
        <end position="276"/>
    </location>
</feature>
<organism evidence="3 4">
    <name type="scientific">Corynebacterium hylobatis</name>
    <dbReference type="NCBI Taxonomy" id="1859290"/>
    <lineage>
        <taxon>Bacteria</taxon>
        <taxon>Bacillati</taxon>
        <taxon>Actinomycetota</taxon>
        <taxon>Actinomycetes</taxon>
        <taxon>Mycobacteriales</taxon>
        <taxon>Corynebacteriaceae</taxon>
        <taxon>Corynebacterium</taxon>
    </lineage>
</organism>
<reference evidence="3 4" key="1">
    <citation type="submission" date="2018-12" db="EMBL/GenBank/DDBJ databases">
        <title>YIM 101343 draft genome.</title>
        <authorList>
            <person name="Chen X."/>
        </authorList>
    </citation>
    <scope>NUCLEOTIDE SEQUENCE [LARGE SCALE GENOMIC DNA]</scope>
    <source>
        <strain evidence="3 4">YIM 101343</strain>
    </source>
</reference>
<gene>
    <name evidence="3" type="ORF">EAH68_00145</name>
</gene>
<dbReference type="Proteomes" id="UP000274907">
    <property type="component" value="Unassembled WGS sequence"/>
</dbReference>
<evidence type="ECO:0000313" key="3">
    <source>
        <dbReference type="EMBL" id="RSZ66011.1"/>
    </source>
</evidence>
<keyword evidence="1" id="KW-0175">Coiled coil</keyword>
<name>A0A430I1K9_9CORY</name>
<proteinExistence type="predicted"/>
<dbReference type="InterPro" id="IPR012654">
    <property type="entry name" value="CHP02391"/>
</dbReference>
<comment type="caution">
    <text evidence="3">The sequence shown here is derived from an EMBL/GenBank/DDBJ whole genome shotgun (WGS) entry which is preliminary data.</text>
</comment>
<evidence type="ECO:0000256" key="1">
    <source>
        <dbReference type="SAM" id="Coils"/>
    </source>
</evidence>
<dbReference type="RefSeq" id="WP_126119300.1">
    <property type="nucleotide sequence ID" value="NZ_RXHJ01000001.1"/>
</dbReference>
<sequence length="290" mass="32719">MNTAATVEKLTKLRDETEKFLDALEKLADFYENDVSAFGVVLQQGSVLFGKRPWCPSTDPRPELSRMALAVDQHKGMAMLAVEKTAAYLPSKDGPINCAENWRDVFVDGNRLTFYHVQSTVLDAKSTLDAWIFEHEFHVESMGPPVNDLHPVVWSLAEGRWNRGSYADALKQVAQGLENHWKQRLNFYSETGHSFWASRIYREKLVGGGPKESKFPQLVYPCSGNADTNINNRDGMFHLALSLHKLSRNTFSHSTEDVDQTIALGYLISYSTLATMLDACEIHSKNEDEE</sequence>
<protein>
    <recommendedName>
        <fullName evidence="2">Conserved hypothetical protein CHP02391 domain-containing protein</fullName>
    </recommendedName>
</protein>
<keyword evidence="4" id="KW-1185">Reference proteome</keyword>